<dbReference type="GO" id="GO:0000287">
    <property type="term" value="F:magnesium ion binding"/>
    <property type="evidence" value="ECO:0007669"/>
    <property type="project" value="TreeGrafter"/>
</dbReference>
<dbReference type="EMBL" id="QSAT01000019">
    <property type="protein sequence ID" value="RGW74937.1"/>
    <property type="molecule type" value="Genomic_DNA"/>
</dbReference>
<comment type="caution">
    <text evidence="1">The sequence shown here is derived from an EMBL/GenBank/DDBJ whole genome shotgun (WGS) entry which is preliminary data.</text>
</comment>
<dbReference type="AlphaFoldDB" id="A0A413CTL2"/>
<dbReference type="GO" id="GO:0016791">
    <property type="term" value="F:phosphatase activity"/>
    <property type="evidence" value="ECO:0007669"/>
    <property type="project" value="TreeGrafter"/>
</dbReference>
<dbReference type="PANTHER" id="PTHR10000">
    <property type="entry name" value="PHOSPHOSERINE PHOSPHATASE"/>
    <property type="match status" value="1"/>
</dbReference>
<dbReference type="RefSeq" id="WP_118357328.1">
    <property type="nucleotide sequence ID" value="NZ_CALHUJ010000101.1"/>
</dbReference>
<reference evidence="1 2" key="1">
    <citation type="submission" date="2018-08" db="EMBL/GenBank/DDBJ databases">
        <title>A genome reference for cultivated species of the human gut microbiota.</title>
        <authorList>
            <person name="Zou Y."/>
            <person name="Xue W."/>
            <person name="Luo G."/>
        </authorList>
    </citation>
    <scope>NUCLEOTIDE SEQUENCE [LARGE SCALE GENOMIC DNA]</scope>
    <source>
        <strain evidence="1 2">AF10-31</strain>
    </source>
</reference>
<dbReference type="NCBIfam" id="TIGR01484">
    <property type="entry name" value="HAD-SF-IIB"/>
    <property type="match status" value="1"/>
</dbReference>
<dbReference type="Gene3D" id="3.40.50.1000">
    <property type="entry name" value="HAD superfamily/HAD-like"/>
    <property type="match status" value="1"/>
</dbReference>
<dbReference type="InterPro" id="IPR023214">
    <property type="entry name" value="HAD_sf"/>
</dbReference>
<dbReference type="InterPro" id="IPR036412">
    <property type="entry name" value="HAD-like_sf"/>
</dbReference>
<evidence type="ECO:0000313" key="1">
    <source>
        <dbReference type="EMBL" id="RGW74937.1"/>
    </source>
</evidence>
<gene>
    <name evidence="1" type="ORF">DWV56_06925</name>
</gene>
<dbReference type="Gene3D" id="3.30.1240.10">
    <property type="match status" value="1"/>
</dbReference>
<protein>
    <submittedName>
        <fullName evidence="1">HAD family phosphatase</fullName>
    </submittedName>
</protein>
<dbReference type="Pfam" id="PF08282">
    <property type="entry name" value="Hydrolase_3"/>
    <property type="match status" value="1"/>
</dbReference>
<name>A0A413CTL2_9FIRM</name>
<dbReference type="Proteomes" id="UP000284651">
    <property type="component" value="Unassembled WGS sequence"/>
</dbReference>
<evidence type="ECO:0000313" key="2">
    <source>
        <dbReference type="Proteomes" id="UP000284651"/>
    </source>
</evidence>
<dbReference type="InterPro" id="IPR006379">
    <property type="entry name" value="HAD-SF_hydro_IIB"/>
</dbReference>
<proteinExistence type="predicted"/>
<accession>A0A413CTL2</accession>
<dbReference type="SUPFAM" id="SSF56784">
    <property type="entry name" value="HAD-like"/>
    <property type="match status" value="1"/>
</dbReference>
<sequence length="257" mass="28939">MNKKYFFFDIDGTLTDRNTSKIVPSAQVALNELQKAGHFVAIATGRAHYKARKFMESVGLHDMVCCGGGGLVIHDELVQNIPLDLEKSKAIAKQALSLGYGVLFTLDDSIKVYTQDHTFQNQVGDRKEPTEYVYDGNLDVDKLNVIYKMYISIPKDKESELTLKDTLGNLRFVPDYLMFQYDAKHQGILDMMQHIGGDLKDVVVFGDDTNDMVMFDPQWTSVAMGNACQELKNIATIVTDANVDDGIYNICKKMEWI</sequence>
<organism evidence="1 2">
    <name type="scientific">Holdemanella biformis</name>
    <dbReference type="NCBI Taxonomy" id="1735"/>
    <lineage>
        <taxon>Bacteria</taxon>
        <taxon>Bacillati</taxon>
        <taxon>Bacillota</taxon>
        <taxon>Erysipelotrichia</taxon>
        <taxon>Erysipelotrichales</taxon>
        <taxon>Erysipelotrichaceae</taxon>
        <taxon>Holdemanella</taxon>
    </lineage>
</organism>
<dbReference type="PANTHER" id="PTHR10000:SF25">
    <property type="entry name" value="PHOSPHATASE YKRA-RELATED"/>
    <property type="match status" value="1"/>
</dbReference>
<dbReference type="GO" id="GO:0005829">
    <property type="term" value="C:cytosol"/>
    <property type="evidence" value="ECO:0007669"/>
    <property type="project" value="TreeGrafter"/>
</dbReference>